<evidence type="ECO:0000313" key="1">
    <source>
        <dbReference type="EMBL" id="GAO41748.1"/>
    </source>
</evidence>
<accession>A0A0E9MW66</accession>
<keyword evidence="2" id="KW-1185">Reference proteome</keyword>
<evidence type="ECO:0000313" key="2">
    <source>
        <dbReference type="Proteomes" id="UP000033121"/>
    </source>
</evidence>
<reference evidence="1 2" key="1">
    <citation type="submission" date="2015-04" db="EMBL/GenBank/DDBJ databases">
        <title>Whole genome shotgun sequence of Flavihumibacter petaseus NBRC 106054.</title>
        <authorList>
            <person name="Miyazawa S."/>
            <person name="Hosoyama A."/>
            <person name="Hashimoto M."/>
            <person name="Noguchi M."/>
            <person name="Tsuchikane K."/>
            <person name="Ohji S."/>
            <person name="Yamazoe A."/>
            <person name="Ichikawa N."/>
            <person name="Kimura A."/>
            <person name="Fujita N."/>
        </authorList>
    </citation>
    <scope>NUCLEOTIDE SEQUENCE [LARGE SCALE GENOMIC DNA]</scope>
    <source>
        <strain evidence="1 2">NBRC 106054</strain>
    </source>
</reference>
<gene>
    <name evidence="1" type="ORF">FPE01S_01_07620</name>
</gene>
<evidence type="ECO:0008006" key="3">
    <source>
        <dbReference type="Google" id="ProtNLM"/>
    </source>
</evidence>
<sequence length="180" mass="20176">MYQLKKSLGVSLIIGGSINKQDEEYLRNEIKKHGSDQMIVNVNSDNWKVFKVMPGVYYSIPFSSASRWELTPMISMGFCKTKVPGFSYSYYYPGLSGPASAFSKGKENLPVTFCYSASLAINYQLSRRLFVLANANYFGASPSQEYNYYADWPQTTELASAKKHYSLASANLKIGAGIRF</sequence>
<dbReference type="AlphaFoldDB" id="A0A0E9MW66"/>
<organism evidence="1 2">
    <name type="scientific">Flavihumibacter petaseus NBRC 106054</name>
    <dbReference type="NCBI Taxonomy" id="1220578"/>
    <lineage>
        <taxon>Bacteria</taxon>
        <taxon>Pseudomonadati</taxon>
        <taxon>Bacteroidota</taxon>
        <taxon>Chitinophagia</taxon>
        <taxon>Chitinophagales</taxon>
        <taxon>Chitinophagaceae</taxon>
        <taxon>Flavihumibacter</taxon>
    </lineage>
</organism>
<dbReference type="Proteomes" id="UP000033121">
    <property type="component" value="Unassembled WGS sequence"/>
</dbReference>
<proteinExistence type="predicted"/>
<dbReference type="EMBL" id="BBWV01000001">
    <property type="protein sequence ID" value="GAO41748.1"/>
    <property type="molecule type" value="Genomic_DNA"/>
</dbReference>
<protein>
    <recommendedName>
        <fullName evidence="3">Outer membrane protein beta-barrel domain-containing protein</fullName>
    </recommendedName>
</protein>
<name>A0A0E9MW66_9BACT</name>
<comment type="caution">
    <text evidence="1">The sequence shown here is derived from an EMBL/GenBank/DDBJ whole genome shotgun (WGS) entry which is preliminary data.</text>
</comment>